<keyword evidence="2" id="KW-1185">Reference proteome</keyword>
<evidence type="ECO:0000313" key="2">
    <source>
        <dbReference type="Proteomes" id="UP000233556"/>
    </source>
</evidence>
<dbReference type="PANTHER" id="PTHR33332">
    <property type="entry name" value="REVERSE TRANSCRIPTASE DOMAIN-CONTAINING PROTEIN"/>
    <property type="match status" value="1"/>
</dbReference>
<protein>
    <recommendedName>
        <fullName evidence="3">Rna-directed dna polymerase from mobile element jockey-like</fullName>
    </recommendedName>
</protein>
<reference evidence="2" key="2">
    <citation type="submission" date="2017-12" db="EMBL/GenBank/DDBJ databases">
        <title>Genome sequence of the Bar-tailed Godwit (Limosa lapponica baueri).</title>
        <authorList>
            <person name="Lima N.C.B."/>
            <person name="Parody-Merino A.M."/>
            <person name="Battley P.F."/>
            <person name="Fidler A.E."/>
            <person name="Prosdocimi F."/>
        </authorList>
    </citation>
    <scope>NUCLEOTIDE SEQUENCE [LARGE SCALE GENOMIC DNA]</scope>
</reference>
<name>A0A2I0TR57_LIMLA</name>
<dbReference type="EMBL" id="KZ507738">
    <property type="protein sequence ID" value="PKU36294.1"/>
    <property type="molecule type" value="Genomic_DNA"/>
</dbReference>
<dbReference type="Proteomes" id="UP000233556">
    <property type="component" value="Unassembled WGS sequence"/>
</dbReference>
<dbReference type="OrthoDB" id="9215396at2759"/>
<evidence type="ECO:0000313" key="1">
    <source>
        <dbReference type="EMBL" id="PKU36294.1"/>
    </source>
</evidence>
<dbReference type="AlphaFoldDB" id="A0A2I0TR57"/>
<organism evidence="1 2">
    <name type="scientific">Limosa lapponica baueri</name>
    <dbReference type="NCBI Taxonomy" id="1758121"/>
    <lineage>
        <taxon>Eukaryota</taxon>
        <taxon>Metazoa</taxon>
        <taxon>Chordata</taxon>
        <taxon>Craniata</taxon>
        <taxon>Vertebrata</taxon>
        <taxon>Euteleostomi</taxon>
        <taxon>Archelosauria</taxon>
        <taxon>Archosauria</taxon>
        <taxon>Dinosauria</taxon>
        <taxon>Saurischia</taxon>
        <taxon>Theropoda</taxon>
        <taxon>Coelurosauria</taxon>
        <taxon>Aves</taxon>
        <taxon>Neognathae</taxon>
        <taxon>Neoaves</taxon>
        <taxon>Charadriiformes</taxon>
        <taxon>Scolopacidae</taxon>
        <taxon>Limosa</taxon>
    </lineage>
</organism>
<evidence type="ECO:0008006" key="3">
    <source>
        <dbReference type="Google" id="ProtNLM"/>
    </source>
</evidence>
<proteinExistence type="predicted"/>
<accession>A0A2I0TR57</accession>
<sequence>MEQILLEAISRHMSEREVIQDRQHGFTKEKLCLTNLVAFYDRVTPSVGKVRATDVICLDFCKAFDTVFHNILGPKWRGMCLMDGHIQRATVNGPTSKWKPVMSGVH</sequence>
<reference evidence="2" key="1">
    <citation type="submission" date="2017-11" db="EMBL/GenBank/DDBJ databases">
        <authorList>
            <person name="Lima N.C."/>
            <person name="Parody-Merino A.M."/>
            <person name="Battley P.F."/>
            <person name="Fidler A.E."/>
            <person name="Prosdocimi F."/>
        </authorList>
    </citation>
    <scope>NUCLEOTIDE SEQUENCE [LARGE SCALE GENOMIC DNA]</scope>
</reference>
<gene>
    <name evidence="1" type="ORF">llap_13401</name>
</gene>